<keyword evidence="4" id="KW-0378">Hydrolase</keyword>
<comment type="pathway">
    <text evidence="1">Glycan metabolism; pectin degradation; 2-dehydro-3-deoxy-D-gluconate from pectin: step 1/5.</text>
</comment>
<feature type="chain" id="PRO_5021896914" description="Pectinesterase inhibitor domain-containing protein" evidence="6">
    <location>
        <begin position="29"/>
        <end position="240"/>
    </location>
</feature>
<dbReference type="NCBIfam" id="TIGR01614">
    <property type="entry name" value="PME_inhib"/>
    <property type="match status" value="1"/>
</dbReference>
<keyword evidence="6" id="KW-0732">Signal</keyword>
<feature type="domain" description="Pectinesterase inhibitor" evidence="7">
    <location>
        <begin position="26"/>
        <end position="171"/>
    </location>
</feature>
<evidence type="ECO:0000256" key="2">
    <source>
        <dbReference type="ARBA" id="ARBA00006027"/>
    </source>
</evidence>
<accession>A0A565BZL5</accession>
<evidence type="ECO:0000256" key="5">
    <source>
        <dbReference type="ARBA" id="ARBA00023085"/>
    </source>
</evidence>
<keyword evidence="5" id="KW-0063">Aspartyl esterase</keyword>
<organism evidence="8 9">
    <name type="scientific">Arabis nemorensis</name>
    <dbReference type="NCBI Taxonomy" id="586526"/>
    <lineage>
        <taxon>Eukaryota</taxon>
        <taxon>Viridiplantae</taxon>
        <taxon>Streptophyta</taxon>
        <taxon>Embryophyta</taxon>
        <taxon>Tracheophyta</taxon>
        <taxon>Spermatophyta</taxon>
        <taxon>Magnoliopsida</taxon>
        <taxon>eudicotyledons</taxon>
        <taxon>Gunneridae</taxon>
        <taxon>Pentapetalae</taxon>
        <taxon>rosids</taxon>
        <taxon>malvids</taxon>
        <taxon>Brassicales</taxon>
        <taxon>Brassicaceae</taxon>
        <taxon>Arabideae</taxon>
        <taxon>Arabis</taxon>
    </lineage>
</organism>
<dbReference type="OrthoDB" id="1094634at2759"/>
<dbReference type="PANTHER" id="PTHR31707">
    <property type="entry name" value="PECTINESTERASE"/>
    <property type="match status" value="1"/>
</dbReference>
<evidence type="ECO:0000313" key="9">
    <source>
        <dbReference type="Proteomes" id="UP000489600"/>
    </source>
</evidence>
<proteinExistence type="inferred from homology"/>
<dbReference type="InterPro" id="IPR035513">
    <property type="entry name" value="Invertase/methylesterase_inhib"/>
</dbReference>
<name>A0A565BZL5_9BRAS</name>
<dbReference type="EMBL" id="CABITT030000006">
    <property type="protein sequence ID" value="VVB06781.1"/>
    <property type="molecule type" value="Genomic_DNA"/>
</dbReference>
<dbReference type="InterPro" id="IPR006501">
    <property type="entry name" value="Pectinesterase_inhib_dom"/>
</dbReference>
<dbReference type="InterPro" id="IPR011050">
    <property type="entry name" value="Pectin_lyase_fold/virulence"/>
</dbReference>
<dbReference type="SUPFAM" id="SSF101148">
    <property type="entry name" value="Plant invertase/pectin methylesterase inhibitor"/>
    <property type="match status" value="1"/>
</dbReference>
<evidence type="ECO:0000313" key="8">
    <source>
        <dbReference type="EMBL" id="VVB06781.1"/>
    </source>
</evidence>
<dbReference type="Pfam" id="PF04043">
    <property type="entry name" value="PMEI"/>
    <property type="match status" value="1"/>
</dbReference>
<dbReference type="InterPro" id="IPR000070">
    <property type="entry name" value="Pectinesterase_cat"/>
</dbReference>
<dbReference type="InterPro" id="IPR012334">
    <property type="entry name" value="Pectin_lyas_fold"/>
</dbReference>
<evidence type="ECO:0000256" key="3">
    <source>
        <dbReference type="ARBA" id="ARBA00007786"/>
    </source>
</evidence>
<comment type="caution">
    <text evidence="8">The sequence shown here is derived from an EMBL/GenBank/DDBJ whole genome shotgun (WGS) entry which is preliminary data.</text>
</comment>
<evidence type="ECO:0000256" key="4">
    <source>
        <dbReference type="ARBA" id="ARBA00022801"/>
    </source>
</evidence>
<dbReference type="SMART" id="SM00856">
    <property type="entry name" value="PMEI"/>
    <property type="match status" value="1"/>
</dbReference>
<evidence type="ECO:0000256" key="1">
    <source>
        <dbReference type="ARBA" id="ARBA00005184"/>
    </source>
</evidence>
<gene>
    <name evidence="8" type="ORF">ANE_LOCUS17225</name>
</gene>
<protein>
    <recommendedName>
        <fullName evidence="7">Pectinesterase inhibitor domain-containing protein</fullName>
    </recommendedName>
</protein>
<dbReference type="Proteomes" id="UP000489600">
    <property type="component" value="Unassembled WGS sequence"/>
</dbReference>
<dbReference type="Pfam" id="PF01095">
    <property type="entry name" value="Pectinesterase"/>
    <property type="match status" value="1"/>
</dbReference>
<dbReference type="AlphaFoldDB" id="A0A565BZL5"/>
<dbReference type="GO" id="GO:0042545">
    <property type="term" value="P:cell wall modification"/>
    <property type="evidence" value="ECO:0007669"/>
    <property type="project" value="InterPro"/>
</dbReference>
<keyword evidence="9" id="KW-1185">Reference proteome</keyword>
<dbReference type="GO" id="GO:0004857">
    <property type="term" value="F:enzyme inhibitor activity"/>
    <property type="evidence" value="ECO:0007669"/>
    <property type="project" value="InterPro"/>
</dbReference>
<comment type="similarity">
    <text evidence="2">In the N-terminal section; belongs to the PMEI family.</text>
</comment>
<comment type="similarity">
    <text evidence="3">In the C-terminal section; belongs to the pectinesterase family.</text>
</comment>
<sequence>MASSSSSYGFALVSLVLVLQFLLTSASTQYIDAICKHVSDKAFCLQTLNKFPPAVSATTTLQAAEAVLHLGISYAAKCAAASAKAATENPNLKNQFERCQGEFATIVSNLKSAIPILKEDPSSASYQPFISADSTATDCQIFARRPLGGVNTITAENRVNTDHTGGIVIHNSVVKGDPKARLGGMKTYLGRRWSLYAQMVVMKTQLGQLVDPKGWLHPVTRFGYREPGKVAWVSRDIGCT</sequence>
<reference evidence="8" key="1">
    <citation type="submission" date="2019-07" db="EMBL/GenBank/DDBJ databases">
        <authorList>
            <person name="Dittberner H."/>
        </authorList>
    </citation>
    <scope>NUCLEOTIDE SEQUENCE [LARGE SCALE GENOMIC DNA]</scope>
</reference>
<dbReference type="GO" id="GO:0045490">
    <property type="term" value="P:pectin catabolic process"/>
    <property type="evidence" value="ECO:0007669"/>
    <property type="project" value="UniProtKB-UniPathway"/>
</dbReference>
<evidence type="ECO:0000256" key="6">
    <source>
        <dbReference type="SAM" id="SignalP"/>
    </source>
</evidence>
<evidence type="ECO:0000259" key="7">
    <source>
        <dbReference type="SMART" id="SM00856"/>
    </source>
</evidence>
<dbReference type="Gene3D" id="2.160.20.10">
    <property type="entry name" value="Single-stranded right-handed beta-helix, Pectin lyase-like"/>
    <property type="match status" value="1"/>
</dbReference>
<dbReference type="GO" id="GO:0030599">
    <property type="term" value="F:pectinesterase activity"/>
    <property type="evidence" value="ECO:0007669"/>
    <property type="project" value="InterPro"/>
</dbReference>
<dbReference type="UniPathway" id="UPA00545">
    <property type="reaction ID" value="UER00823"/>
</dbReference>
<feature type="signal peptide" evidence="6">
    <location>
        <begin position="1"/>
        <end position="28"/>
    </location>
</feature>
<dbReference type="SUPFAM" id="SSF51126">
    <property type="entry name" value="Pectin lyase-like"/>
    <property type="match status" value="1"/>
</dbReference>